<reference evidence="2 3" key="1">
    <citation type="submission" date="2015-10" db="EMBL/GenBank/DDBJ databases">
        <title>Full genome of DAOMC 229536 Phialocephala scopiformis, a fungal endophyte of spruce producing the potent anti-insectan compound rugulosin.</title>
        <authorList>
            <consortium name="DOE Joint Genome Institute"/>
            <person name="Walker A.K."/>
            <person name="Frasz S.L."/>
            <person name="Seifert K.A."/>
            <person name="Miller J.D."/>
            <person name="Mondo S.J."/>
            <person name="Labutti K."/>
            <person name="Lipzen A."/>
            <person name="Dockter R."/>
            <person name="Kennedy M."/>
            <person name="Grigoriev I.V."/>
            <person name="Spatafora J.W."/>
        </authorList>
    </citation>
    <scope>NUCLEOTIDE SEQUENCE [LARGE SCALE GENOMIC DNA]</scope>
    <source>
        <strain evidence="2 3">CBS 120377</strain>
    </source>
</reference>
<dbReference type="PANTHER" id="PTHR24148:SF64">
    <property type="entry name" value="HETEROKARYON INCOMPATIBILITY DOMAIN-CONTAINING PROTEIN"/>
    <property type="match status" value="1"/>
</dbReference>
<dbReference type="AlphaFoldDB" id="A0A194XBU3"/>
<evidence type="ECO:0000313" key="2">
    <source>
        <dbReference type="EMBL" id="KUJ17639.1"/>
    </source>
</evidence>
<keyword evidence="3" id="KW-1185">Reference proteome</keyword>
<accession>A0A194XBU3</accession>
<dbReference type="Proteomes" id="UP000070700">
    <property type="component" value="Unassembled WGS sequence"/>
</dbReference>
<dbReference type="EMBL" id="KQ947414">
    <property type="protein sequence ID" value="KUJ17639.1"/>
    <property type="molecule type" value="Genomic_DNA"/>
</dbReference>
<evidence type="ECO:0000313" key="3">
    <source>
        <dbReference type="Proteomes" id="UP000070700"/>
    </source>
</evidence>
<dbReference type="PANTHER" id="PTHR24148">
    <property type="entry name" value="ANKYRIN REPEAT DOMAIN-CONTAINING PROTEIN 39 HOMOLOG-RELATED"/>
    <property type="match status" value="1"/>
</dbReference>
<proteinExistence type="predicted"/>
<feature type="domain" description="Heterokaryon incompatibility" evidence="1">
    <location>
        <begin position="54"/>
        <end position="176"/>
    </location>
</feature>
<dbReference type="InterPro" id="IPR010730">
    <property type="entry name" value="HET"/>
</dbReference>
<dbReference type="KEGG" id="psco:LY89DRAFT_718295"/>
<dbReference type="STRING" id="149040.A0A194XBU3"/>
<gene>
    <name evidence="2" type="ORF">LY89DRAFT_718295</name>
</gene>
<dbReference type="InParanoid" id="A0A194XBU3"/>
<dbReference type="GeneID" id="28828130"/>
<organism evidence="2 3">
    <name type="scientific">Mollisia scopiformis</name>
    <name type="common">Conifer needle endophyte fungus</name>
    <name type="synonym">Phialocephala scopiformis</name>
    <dbReference type="NCBI Taxonomy" id="149040"/>
    <lineage>
        <taxon>Eukaryota</taxon>
        <taxon>Fungi</taxon>
        <taxon>Dikarya</taxon>
        <taxon>Ascomycota</taxon>
        <taxon>Pezizomycotina</taxon>
        <taxon>Leotiomycetes</taxon>
        <taxon>Helotiales</taxon>
        <taxon>Mollisiaceae</taxon>
        <taxon>Mollisia</taxon>
    </lineage>
</organism>
<dbReference type="RefSeq" id="XP_018071994.1">
    <property type="nucleotide sequence ID" value="XM_018218404.1"/>
</dbReference>
<dbReference type="OrthoDB" id="5430496at2759"/>
<protein>
    <recommendedName>
        <fullName evidence="1">Heterokaryon incompatibility domain-containing protein</fullName>
    </recommendedName>
</protein>
<evidence type="ECO:0000259" key="1">
    <source>
        <dbReference type="Pfam" id="PF06985"/>
    </source>
</evidence>
<dbReference type="Pfam" id="PF06985">
    <property type="entry name" value="HET"/>
    <property type="match status" value="1"/>
</dbReference>
<name>A0A194XBU3_MOLSC</name>
<dbReference type="InterPro" id="IPR052895">
    <property type="entry name" value="HetReg/Transcr_Mod"/>
</dbReference>
<sequence length="470" mass="53696">MSSMSIDEGPLLYTPLTTSGTIHLLTLLPPKEANDNIECSLSLALLDDEPAYDALSHVEPIALWADAICINQSDLDKRRNQILQMRRIYASAQQTRIMLGDDDHEAEDVHLCIPFVAALSECYRELERWKAEGREHAMEKMISEMWARFPPSEDIWNFTSAMLSSAWFTRVWTIQELAVASKALIIYGQNQIEWSRLEEAIRMAQLADQYIKLHRRENWFRQENGTLAFHIPKTGTIIRAVDMYHIKLLSEVMPTSLVALRRRVQENNPANLLSALKYACYHKATDPKDKVYALLGLIDEDERERYAVNYSIPVEQAYAAMMKVMLQHDPTMMALCLAGTDQRSTDDLPSWCVDWRTLKRASFDNSEVLDREWLFNATNEDSRQWSAGGDDQELLVYSTQDWRILRIKGTMVGVIGAGRWICSVGDHLKATEAWKADDSVAIEEYYRTELGLPGANIHFENLVDVVSLGT</sequence>